<reference evidence="2" key="1">
    <citation type="submission" date="2023-06" db="EMBL/GenBank/DDBJ databases">
        <title>Genome-scale phylogeny and comparative genomics of the fungal order Sordariales.</title>
        <authorList>
            <consortium name="Lawrence Berkeley National Laboratory"/>
            <person name="Hensen N."/>
            <person name="Bonometti L."/>
            <person name="Westerberg I."/>
            <person name="Brannstrom I.O."/>
            <person name="Guillou S."/>
            <person name="Cros-Aarteil S."/>
            <person name="Calhoun S."/>
            <person name="Haridas S."/>
            <person name="Kuo A."/>
            <person name="Mondo S."/>
            <person name="Pangilinan J."/>
            <person name="Riley R."/>
            <person name="LaButti K."/>
            <person name="Andreopoulos B."/>
            <person name="Lipzen A."/>
            <person name="Chen C."/>
            <person name="Yanf M."/>
            <person name="Daum C."/>
            <person name="Ng V."/>
            <person name="Clum A."/>
            <person name="Steindorff A."/>
            <person name="Ohm R."/>
            <person name="Martin F."/>
            <person name="Silar P."/>
            <person name="Natvig D."/>
            <person name="Lalanne C."/>
            <person name="Gautier V."/>
            <person name="Ament-velasquez S.L."/>
            <person name="Kruys A."/>
            <person name="Hutchinson M.I."/>
            <person name="Powell A.J."/>
            <person name="Barry K."/>
            <person name="Miller A.N."/>
            <person name="Grigoriev I.V."/>
            <person name="Debuchy R."/>
            <person name="Gladieux P."/>
            <person name="Thoren M.H."/>
            <person name="Johannesson H."/>
        </authorList>
    </citation>
    <scope>NUCLEOTIDE SEQUENCE</scope>
    <source>
        <strain evidence="2">SMH2392-1A</strain>
    </source>
</reference>
<keyword evidence="3" id="KW-1185">Reference proteome</keyword>
<dbReference type="EMBL" id="JAUIRO010000006">
    <property type="protein sequence ID" value="KAK0709156.1"/>
    <property type="molecule type" value="Genomic_DNA"/>
</dbReference>
<evidence type="ECO:0000313" key="2">
    <source>
        <dbReference type="EMBL" id="KAK0709156.1"/>
    </source>
</evidence>
<evidence type="ECO:0000313" key="3">
    <source>
        <dbReference type="Proteomes" id="UP001172101"/>
    </source>
</evidence>
<evidence type="ECO:0000256" key="1">
    <source>
        <dbReference type="SAM" id="Phobius"/>
    </source>
</evidence>
<feature type="transmembrane region" description="Helical" evidence="1">
    <location>
        <begin position="12"/>
        <end position="28"/>
    </location>
</feature>
<keyword evidence="1" id="KW-0472">Membrane</keyword>
<sequence length="230" mass="24974">MSPLSNQKPAAGAWSVLISLLFALQLQLPTRDRRRLKWVSPSLTKDGDGSIEFEPGHAAYLGSSLANTNLPAYGLCGAVRQFVCLIASPVAPLSLAKQNQASDCAGYRRFVIQSSSKQINSFVGRFIRCGHRSCHHARCPIIPYFHRSGITNGRNLGLSQGIRVEVPGRYCTSVGNEVYPPNIVLEATEVVVLLWANGSQRREWRLMRQLASAGGRGCVCLGLGTGHATQ</sequence>
<keyword evidence="1" id="KW-1133">Transmembrane helix</keyword>
<name>A0AA40A4S8_9PEZI</name>
<organism evidence="2 3">
    <name type="scientific">Lasiosphaeria miniovina</name>
    <dbReference type="NCBI Taxonomy" id="1954250"/>
    <lineage>
        <taxon>Eukaryota</taxon>
        <taxon>Fungi</taxon>
        <taxon>Dikarya</taxon>
        <taxon>Ascomycota</taxon>
        <taxon>Pezizomycotina</taxon>
        <taxon>Sordariomycetes</taxon>
        <taxon>Sordariomycetidae</taxon>
        <taxon>Sordariales</taxon>
        <taxon>Lasiosphaeriaceae</taxon>
        <taxon>Lasiosphaeria</taxon>
    </lineage>
</organism>
<proteinExistence type="predicted"/>
<dbReference type="GeneID" id="85318053"/>
<dbReference type="AlphaFoldDB" id="A0AA40A4S8"/>
<dbReference type="Proteomes" id="UP001172101">
    <property type="component" value="Unassembled WGS sequence"/>
</dbReference>
<comment type="caution">
    <text evidence="2">The sequence shown here is derived from an EMBL/GenBank/DDBJ whole genome shotgun (WGS) entry which is preliminary data.</text>
</comment>
<protein>
    <submittedName>
        <fullName evidence="2">Uncharacterized protein</fullName>
    </submittedName>
</protein>
<dbReference type="RefSeq" id="XP_060292460.1">
    <property type="nucleotide sequence ID" value="XM_060434783.1"/>
</dbReference>
<keyword evidence="1" id="KW-0812">Transmembrane</keyword>
<gene>
    <name evidence="2" type="ORF">B0T26DRAFT_396204</name>
</gene>
<accession>A0AA40A4S8</accession>